<dbReference type="Proteomes" id="UP001211513">
    <property type="component" value="Chromosome"/>
</dbReference>
<dbReference type="Gene3D" id="1.10.150.20">
    <property type="entry name" value="5' to 3' exonuclease, C-terminal subdomain"/>
    <property type="match status" value="1"/>
</dbReference>
<reference evidence="2" key="1">
    <citation type="journal article" date="2022" name="Phytopathology">
        <title>Complete circularized genome resources of seven strains of Xylella fastidiosa subsp. fastidiosa using hybrid assembly reveals unknown plasmids.</title>
        <authorList>
            <person name="Velasco-Amo M.D.P."/>
            <person name="Arias-Giraldo L.F.F."/>
            <person name="Ecija M.R."/>
            <person name="De La Fuente L."/>
            <person name="Marco-Noales E."/>
            <person name="Moralejo E."/>
            <person name="Navas-Cort J.A."/>
            <person name="Landa B.B."/>
        </authorList>
    </citation>
    <scope>NUCLEOTIDE SEQUENCE</scope>
    <source>
        <strain evidence="2">CFBP8073</strain>
    </source>
</reference>
<evidence type="ECO:0000313" key="2">
    <source>
        <dbReference type="EMBL" id="WCF29089.1"/>
    </source>
</evidence>
<feature type="domain" description="DNA-directed DNA polymerase family A palm" evidence="1">
    <location>
        <begin position="374"/>
        <end position="694"/>
    </location>
</feature>
<protein>
    <submittedName>
        <fullName evidence="2">DNA polymerase</fullName>
    </submittedName>
</protein>
<gene>
    <name evidence="2" type="ORF">OK117_04270</name>
</gene>
<name>A0AAJ5R4I1_XYLFS</name>
<dbReference type="SUPFAM" id="SSF53098">
    <property type="entry name" value="Ribonuclease H-like"/>
    <property type="match status" value="1"/>
</dbReference>
<dbReference type="RefSeq" id="WP_058565015.1">
    <property type="nucleotide sequence ID" value="NZ_CP109886.1"/>
</dbReference>
<dbReference type="GO" id="GO:0003677">
    <property type="term" value="F:DNA binding"/>
    <property type="evidence" value="ECO:0007669"/>
    <property type="project" value="InterPro"/>
</dbReference>
<dbReference type="GO" id="GO:0006260">
    <property type="term" value="P:DNA replication"/>
    <property type="evidence" value="ECO:0007669"/>
    <property type="project" value="InterPro"/>
</dbReference>
<accession>A0AAJ5R4I1</accession>
<dbReference type="Gene3D" id="3.30.420.10">
    <property type="entry name" value="Ribonuclease H-like superfamily/Ribonuclease H"/>
    <property type="match status" value="1"/>
</dbReference>
<evidence type="ECO:0000313" key="3">
    <source>
        <dbReference type="Proteomes" id="UP001211513"/>
    </source>
</evidence>
<sequence length="730" mass="80872">MNTTTAVRPVPILWGDLETYSTVPIAHGIHAYAEHAELLLFSYAIGDGPVTVWDCTATAEMPPNLAAALNDPAILLYFHNSQFDRTLLKRHGIQVPLERWRDSMVQALAHSLPGALSTLCEIFRIPVEQAKAAAGKRLIQLFCKPLPAHYKLRRATRATHPVKWSEFIDYARLDVAAMRAIEKCLPCWNYPQLELAAWHLDQTINDRGFLVDTELAQAAIRAVEHAKATLATRTTVLTHGAVQAATQRDALLHYLADVHQLVLPDMQQSTLEQLRNNPALSDTVREIIAIRLQASATSTAKYATLLNAVSSDGRLRGALQFNGASRTGRWAGRLFQPQNLPRPTLSPTMIEHGIKAMKAGYEELLFSDVMALASNTLRSCLIAPKDKQLIVADLANIEGRVLAWLAGEKTKLQAFRDFDTCKGVDGCWYTGAAITRSAFHRTPIALQRDADNTLQRHGHDIYKLAYANSFGTDPARVTKEQRHIGKVQELALGYGGGVGAFATFAALYQIDLEAMAAQARASLPPLLLDEAVGFLEWSKEQQRDTYQLSDCAWLVCDVFKRAWRNAHPAITSFWKELQTAAIGAIEHPETVYTCRLITLRYSQAWLRIYLPSGRALYFLAPYIDENGTLSYMGTHPVTRKWMRITTYGGKLAENITQAVSRDVLAACMPAIEAAGYSIVLTVHDEIITEADNATTFSAEHLAALMTTPPPWADGLPLAAEGFAADRYRKY</sequence>
<dbReference type="InterPro" id="IPR036397">
    <property type="entry name" value="RNaseH_sf"/>
</dbReference>
<organism evidence="2 3">
    <name type="scientific">Xylella fastidiosa subsp. fastidiosa</name>
    <dbReference type="NCBI Taxonomy" id="644356"/>
    <lineage>
        <taxon>Bacteria</taxon>
        <taxon>Pseudomonadati</taxon>
        <taxon>Pseudomonadota</taxon>
        <taxon>Gammaproteobacteria</taxon>
        <taxon>Lysobacterales</taxon>
        <taxon>Lysobacteraceae</taxon>
        <taxon>Xylella</taxon>
    </lineage>
</organism>
<reference evidence="2" key="2">
    <citation type="submission" date="2022-10" db="EMBL/GenBank/DDBJ databases">
        <authorList>
            <person name="Landa B."/>
            <person name="Arias-Giraldo L.F."/>
            <person name="Roman-Ecija M."/>
            <person name="Velasco-Amo M.P."/>
            <person name="De La Fuente L."/>
            <person name="Marco-Noales E."/>
            <person name="Moralejo E."/>
        </authorList>
    </citation>
    <scope>NUCLEOTIDE SEQUENCE</scope>
    <source>
        <strain evidence="2">CFBP8073</strain>
    </source>
</reference>
<dbReference type="SUPFAM" id="SSF56672">
    <property type="entry name" value="DNA/RNA polymerases"/>
    <property type="match status" value="1"/>
</dbReference>
<dbReference type="SMART" id="SM00482">
    <property type="entry name" value="POLAc"/>
    <property type="match status" value="1"/>
</dbReference>
<dbReference type="GO" id="GO:0003887">
    <property type="term" value="F:DNA-directed DNA polymerase activity"/>
    <property type="evidence" value="ECO:0007669"/>
    <property type="project" value="InterPro"/>
</dbReference>
<proteinExistence type="predicted"/>
<dbReference type="InterPro" id="IPR001098">
    <property type="entry name" value="DNA-dir_DNA_pol_A_palm_dom"/>
</dbReference>
<evidence type="ECO:0000259" key="1">
    <source>
        <dbReference type="SMART" id="SM00482"/>
    </source>
</evidence>
<dbReference type="InterPro" id="IPR043502">
    <property type="entry name" value="DNA/RNA_pol_sf"/>
</dbReference>
<dbReference type="EMBL" id="CP109886">
    <property type="protein sequence ID" value="WCF29089.1"/>
    <property type="molecule type" value="Genomic_DNA"/>
</dbReference>
<dbReference type="AlphaFoldDB" id="A0AAJ5R4I1"/>
<dbReference type="InterPro" id="IPR012337">
    <property type="entry name" value="RNaseH-like_sf"/>
</dbReference>